<evidence type="ECO:0000313" key="2">
    <source>
        <dbReference type="EMBL" id="SDS77567.1"/>
    </source>
</evidence>
<keyword evidence="3" id="KW-1185">Reference proteome</keyword>
<proteinExistence type="predicted"/>
<reference evidence="2" key="1">
    <citation type="submission" date="2016-10" db="EMBL/GenBank/DDBJ databases">
        <authorList>
            <person name="Varghese N."/>
            <person name="Submissions S."/>
        </authorList>
    </citation>
    <scope>NUCLEOTIDE SEQUENCE [LARGE SCALE GENOMIC DNA]</scope>
    <source>
        <strain evidence="2">DSM 22082</strain>
    </source>
</reference>
<accession>A0A1H1UYF5</accession>
<dbReference type="STRING" id="629680.SAMN04489751_2836"/>
<evidence type="ECO:0000259" key="1">
    <source>
        <dbReference type="PROSITE" id="PS51186"/>
    </source>
</evidence>
<organism evidence="2 3">
    <name type="scientific">Brevibacterium sandarakinum</name>
    <dbReference type="NCBI Taxonomy" id="629680"/>
    <lineage>
        <taxon>Bacteria</taxon>
        <taxon>Bacillati</taxon>
        <taxon>Actinomycetota</taxon>
        <taxon>Actinomycetes</taxon>
        <taxon>Micrococcales</taxon>
        <taxon>Brevibacteriaceae</taxon>
        <taxon>Brevibacterium</taxon>
    </lineage>
</organism>
<dbReference type="InterPro" id="IPR051908">
    <property type="entry name" value="Ribosomal_N-acetyltransferase"/>
</dbReference>
<sequence length="220" mass="24189">MRIARFALFRTRVTPLEAFHVVILRVGSRYSVNMTPVTLEREAFVLRPPSSGDIDAITEACQDPMLLHWVPLPVPYTRAHAAEFVPQVTDAGWRNGTACTWVIERAGELAGMISLNDIDQGSASIGYWAARSHRRTGTVTAAGQAVLDFAFAPEPHGLGLSRVEWRAHTGNRATAAVAQRLGFTFEGIARSAGVIRGQRRDEWMAGLLSTDDRSPADWHL</sequence>
<gene>
    <name evidence="2" type="ORF">SAMN04489751_2836</name>
</gene>
<evidence type="ECO:0000313" key="3">
    <source>
        <dbReference type="Proteomes" id="UP000199700"/>
    </source>
</evidence>
<dbReference type="InterPro" id="IPR016181">
    <property type="entry name" value="Acyl_CoA_acyltransferase"/>
</dbReference>
<dbReference type="InterPro" id="IPR000182">
    <property type="entry name" value="GNAT_dom"/>
</dbReference>
<dbReference type="Gene3D" id="3.40.630.30">
    <property type="match status" value="1"/>
</dbReference>
<dbReference type="PANTHER" id="PTHR43441:SF10">
    <property type="entry name" value="ACETYLTRANSFERASE"/>
    <property type="match status" value="1"/>
</dbReference>
<dbReference type="EMBL" id="LT629739">
    <property type="protein sequence ID" value="SDS77567.1"/>
    <property type="molecule type" value="Genomic_DNA"/>
</dbReference>
<dbReference type="Pfam" id="PF13302">
    <property type="entry name" value="Acetyltransf_3"/>
    <property type="match status" value="1"/>
</dbReference>
<dbReference type="Proteomes" id="UP000199700">
    <property type="component" value="Chromosome"/>
</dbReference>
<dbReference type="PROSITE" id="PS51186">
    <property type="entry name" value="GNAT"/>
    <property type="match status" value="1"/>
</dbReference>
<dbReference type="SUPFAM" id="SSF55729">
    <property type="entry name" value="Acyl-CoA N-acyltransferases (Nat)"/>
    <property type="match status" value="1"/>
</dbReference>
<feature type="domain" description="N-acetyltransferase" evidence="1">
    <location>
        <begin position="44"/>
        <end position="209"/>
    </location>
</feature>
<protein>
    <submittedName>
        <fullName evidence="2">Protein N-acetyltransferase, RimJ/RimL family</fullName>
    </submittedName>
</protein>
<dbReference type="GO" id="GO:0008999">
    <property type="term" value="F:protein-N-terminal-alanine acetyltransferase activity"/>
    <property type="evidence" value="ECO:0007669"/>
    <property type="project" value="TreeGrafter"/>
</dbReference>
<dbReference type="GO" id="GO:1990189">
    <property type="term" value="F:protein N-terminal-serine acetyltransferase activity"/>
    <property type="evidence" value="ECO:0007669"/>
    <property type="project" value="TreeGrafter"/>
</dbReference>
<dbReference type="AlphaFoldDB" id="A0A1H1UYF5"/>
<dbReference type="PANTHER" id="PTHR43441">
    <property type="entry name" value="RIBOSOMAL-PROTEIN-SERINE ACETYLTRANSFERASE"/>
    <property type="match status" value="1"/>
</dbReference>
<dbReference type="GO" id="GO:0005737">
    <property type="term" value="C:cytoplasm"/>
    <property type="evidence" value="ECO:0007669"/>
    <property type="project" value="TreeGrafter"/>
</dbReference>
<name>A0A1H1UYF5_BRESA</name>